<reference evidence="1 2" key="1">
    <citation type="submission" date="2020-07" db="EMBL/GenBank/DDBJ databases">
        <title>Roseicoccus Jingziensis gen. nov., sp. nov., isolated from coastal seawater.</title>
        <authorList>
            <person name="Feng X."/>
        </authorList>
    </citation>
    <scope>NUCLEOTIDE SEQUENCE [LARGE SCALE GENOMIC DNA]</scope>
    <source>
        <strain evidence="1 2">N1E253</strain>
    </source>
</reference>
<keyword evidence="2" id="KW-1185">Reference proteome</keyword>
<gene>
    <name evidence="1" type="ORF">HW115_12595</name>
</gene>
<proteinExistence type="predicted"/>
<protein>
    <recommendedName>
        <fullName evidence="3">NAD(P)-binding domain-containing protein</fullName>
    </recommendedName>
</protein>
<dbReference type="AlphaFoldDB" id="A0A851GG11"/>
<dbReference type="Proteomes" id="UP000557872">
    <property type="component" value="Unassembled WGS sequence"/>
</dbReference>
<comment type="caution">
    <text evidence="1">The sequence shown here is derived from an EMBL/GenBank/DDBJ whole genome shotgun (WGS) entry which is preliminary data.</text>
</comment>
<name>A0A851GG11_9BACT</name>
<dbReference type="EMBL" id="JACBAZ010000004">
    <property type="protein sequence ID" value="NWK56453.1"/>
    <property type="molecule type" value="Genomic_DNA"/>
</dbReference>
<dbReference type="SUPFAM" id="SSF51735">
    <property type="entry name" value="NAD(P)-binding Rossmann-fold domains"/>
    <property type="match status" value="1"/>
</dbReference>
<sequence>MFAHNTRVVLFGAGGVIGGLVADQLCELKADLHLVLRRRIDSFQSRATMFVTDDISGLGTEVDHCHIGIICLGTTLKQAGSKDAFYQVDVELVDRVAKSLKVAGTKELHVVSSLGADAKAGSYYLRSKAEMESRLTDHGFETLVIYRPSLFYGAKRQDFRLAEMIAVPLLKGAALLIPALRKWKPMHVENVAAFIVSQLGSSGPGVRIIESLEIGAMQLNRD</sequence>
<evidence type="ECO:0008006" key="3">
    <source>
        <dbReference type="Google" id="ProtNLM"/>
    </source>
</evidence>
<dbReference type="PANTHER" id="PTHR14097">
    <property type="entry name" value="OXIDOREDUCTASE HTATIP2"/>
    <property type="match status" value="1"/>
</dbReference>
<dbReference type="Gene3D" id="3.40.50.720">
    <property type="entry name" value="NAD(P)-binding Rossmann-like Domain"/>
    <property type="match status" value="1"/>
</dbReference>
<dbReference type="PANTHER" id="PTHR14097:SF7">
    <property type="entry name" value="OXIDOREDUCTASE HTATIP2"/>
    <property type="match status" value="1"/>
</dbReference>
<evidence type="ECO:0000313" key="2">
    <source>
        <dbReference type="Proteomes" id="UP000557872"/>
    </source>
</evidence>
<dbReference type="InterPro" id="IPR036291">
    <property type="entry name" value="NAD(P)-bd_dom_sf"/>
</dbReference>
<accession>A0A851GG11</accession>
<evidence type="ECO:0000313" key="1">
    <source>
        <dbReference type="EMBL" id="NWK56453.1"/>
    </source>
</evidence>
<dbReference type="RefSeq" id="WP_178933227.1">
    <property type="nucleotide sequence ID" value="NZ_JACBAZ010000004.1"/>
</dbReference>
<organism evidence="1 2">
    <name type="scientific">Oceaniferula marina</name>
    <dbReference type="NCBI Taxonomy" id="2748318"/>
    <lineage>
        <taxon>Bacteria</taxon>
        <taxon>Pseudomonadati</taxon>
        <taxon>Verrucomicrobiota</taxon>
        <taxon>Verrucomicrobiia</taxon>
        <taxon>Verrucomicrobiales</taxon>
        <taxon>Verrucomicrobiaceae</taxon>
        <taxon>Oceaniferula</taxon>
    </lineage>
</organism>